<dbReference type="EMBL" id="BNAY01000001">
    <property type="protein sequence ID" value="GHH05475.1"/>
    <property type="molecule type" value="Genomic_DNA"/>
</dbReference>
<organism evidence="1 2">
    <name type="scientific">Amycolatopsis oliviviridis</name>
    <dbReference type="NCBI Taxonomy" id="1471590"/>
    <lineage>
        <taxon>Bacteria</taxon>
        <taxon>Bacillati</taxon>
        <taxon>Actinomycetota</taxon>
        <taxon>Actinomycetes</taxon>
        <taxon>Pseudonocardiales</taxon>
        <taxon>Pseudonocardiaceae</taxon>
        <taxon>Amycolatopsis</taxon>
    </lineage>
</organism>
<sequence>MARCVSVPLALGIGELLDGALPAGLVQGAPDPVTAGQWIENLLSWGIPIRSTGTAS</sequence>
<comment type="caution">
    <text evidence="1">The sequence shown here is derived from an EMBL/GenBank/DDBJ whole genome shotgun (WGS) entry which is preliminary data.</text>
</comment>
<dbReference type="RefSeq" id="WP_229907597.1">
    <property type="nucleotide sequence ID" value="NZ_BNAY01000001.1"/>
</dbReference>
<protein>
    <submittedName>
        <fullName evidence="1">Uncharacterized protein</fullName>
    </submittedName>
</protein>
<gene>
    <name evidence="1" type="ORF">GCM10017790_09440</name>
</gene>
<accession>A0ABQ3L9F7</accession>
<keyword evidence="2" id="KW-1185">Reference proteome</keyword>
<evidence type="ECO:0000313" key="1">
    <source>
        <dbReference type="EMBL" id="GHH05475.1"/>
    </source>
</evidence>
<evidence type="ECO:0000313" key="2">
    <source>
        <dbReference type="Proteomes" id="UP000635387"/>
    </source>
</evidence>
<name>A0ABQ3L9F7_9PSEU</name>
<dbReference type="Proteomes" id="UP000635387">
    <property type="component" value="Unassembled WGS sequence"/>
</dbReference>
<reference evidence="2" key="1">
    <citation type="journal article" date="2019" name="Int. J. Syst. Evol. Microbiol.">
        <title>The Global Catalogue of Microorganisms (GCM) 10K type strain sequencing project: providing services to taxonomists for standard genome sequencing and annotation.</title>
        <authorList>
            <consortium name="The Broad Institute Genomics Platform"/>
            <consortium name="The Broad Institute Genome Sequencing Center for Infectious Disease"/>
            <person name="Wu L."/>
            <person name="Ma J."/>
        </authorList>
    </citation>
    <scope>NUCLEOTIDE SEQUENCE [LARGE SCALE GENOMIC DNA]</scope>
    <source>
        <strain evidence="2">CGMCC 4.7683</strain>
    </source>
</reference>
<proteinExistence type="predicted"/>